<sequence length="87" mass="9470">MGDAVVDIPWVTPWSIVAMIVSVVGFFVLGFIRRVPMWIGIGPSGSHTDEISDGMLPGESRPGMLSPKYHKRAPTDHKRKQSGGRPA</sequence>
<keyword evidence="2" id="KW-0472">Membrane</keyword>
<gene>
    <name evidence="3" type="ORF">E3T23_12985</name>
</gene>
<keyword evidence="4" id="KW-1185">Reference proteome</keyword>
<dbReference type="EMBL" id="SOGN01000053">
    <property type="protein sequence ID" value="TFC77831.1"/>
    <property type="molecule type" value="Genomic_DNA"/>
</dbReference>
<name>A0A4R8XJL6_9MICO</name>
<evidence type="ECO:0000256" key="1">
    <source>
        <dbReference type="SAM" id="MobiDB-lite"/>
    </source>
</evidence>
<dbReference type="Proteomes" id="UP000298433">
    <property type="component" value="Unassembled WGS sequence"/>
</dbReference>
<evidence type="ECO:0000256" key="2">
    <source>
        <dbReference type="SAM" id="Phobius"/>
    </source>
</evidence>
<evidence type="ECO:0000313" key="4">
    <source>
        <dbReference type="Proteomes" id="UP000298433"/>
    </source>
</evidence>
<feature type="transmembrane region" description="Helical" evidence="2">
    <location>
        <begin position="12"/>
        <end position="32"/>
    </location>
</feature>
<comment type="caution">
    <text evidence="3">The sequence shown here is derived from an EMBL/GenBank/DDBJ whole genome shotgun (WGS) entry which is preliminary data.</text>
</comment>
<protein>
    <submittedName>
        <fullName evidence="3">Uncharacterized protein</fullName>
    </submittedName>
</protein>
<accession>A0A4R8XJL6</accession>
<keyword evidence="2" id="KW-0812">Transmembrane</keyword>
<dbReference type="RefSeq" id="WP_134370852.1">
    <property type="nucleotide sequence ID" value="NZ_SOGN01000053.1"/>
</dbReference>
<dbReference type="OrthoDB" id="10004024at2"/>
<evidence type="ECO:0000313" key="3">
    <source>
        <dbReference type="EMBL" id="TFC77831.1"/>
    </source>
</evidence>
<feature type="compositionally biased region" description="Basic residues" evidence="1">
    <location>
        <begin position="68"/>
        <end position="87"/>
    </location>
</feature>
<feature type="region of interest" description="Disordered" evidence="1">
    <location>
        <begin position="49"/>
        <end position="87"/>
    </location>
</feature>
<keyword evidence="2" id="KW-1133">Transmembrane helix</keyword>
<reference evidence="3 4" key="1">
    <citation type="submission" date="2019-03" db="EMBL/GenBank/DDBJ databases">
        <title>Genomics of glacier-inhabiting Cryobacterium strains.</title>
        <authorList>
            <person name="Liu Q."/>
            <person name="Xin Y.-H."/>
        </authorList>
    </citation>
    <scope>NUCLEOTIDE SEQUENCE [LARGE SCALE GENOMIC DNA]</scope>
    <source>
        <strain evidence="3 4">TMT2-48-2</strain>
    </source>
</reference>
<dbReference type="AlphaFoldDB" id="A0A4R8XJL6"/>
<organism evidence="3 4">
    <name type="scientific">Cryobacterium cheniae</name>
    <dbReference type="NCBI Taxonomy" id="1259262"/>
    <lineage>
        <taxon>Bacteria</taxon>
        <taxon>Bacillati</taxon>
        <taxon>Actinomycetota</taxon>
        <taxon>Actinomycetes</taxon>
        <taxon>Micrococcales</taxon>
        <taxon>Microbacteriaceae</taxon>
        <taxon>Cryobacterium</taxon>
    </lineage>
</organism>
<proteinExistence type="predicted"/>